<comment type="caution">
    <text evidence="1">The sequence shown here is derived from an EMBL/GenBank/DDBJ whole genome shotgun (WGS) entry which is preliminary data.</text>
</comment>
<dbReference type="Proteomes" id="UP001234297">
    <property type="component" value="Chromosome 1"/>
</dbReference>
<reference evidence="1 2" key="1">
    <citation type="journal article" date="2022" name="Hortic Res">
        <title>A haplotype resolved chromosomal level avocado genome allows analysis of novel avocado genes.</title>
        <authorList>
            <person name="Nath O."/>
            <person name="Fletcher S.J."/>
            <person name="Hayward A."/>
            <person name="Shaw L.M."/>
            <person name="Masouleh A.K."/>
            <person name="Furtado A."/>
            <person name="Henry R.J."/>
            <person name="Mitter N."/>
        </authorList>
    </citation>
    <scope>NUCLEOTIDE SEQUENCE [LARGE SCALE GENOMIC DNA]</scope>
    <source>
        <strain evidence="2">cv. Hass</strain>
    </source>
</reference>
<accession>A0ACC2MRV1</accession>
<sequence length="72" mass="8344">MGRACGGYYSDDEEPGQFHPWMSKRTNTASMPEATTIDEIENEEDAVVVNIEDDELNAWDEHLRDELQKHIY</sequence>
<organism evidence="1 2">
    <name type="scientific">Persea americana</name>
    <name type="common">Avocado</name>
    <dbReference type="NCBI Taxonomy" id="3435"/>
    <lineage>
        <taxon>Eukaryota</taxon>
        <taxon>Viridiplantae</taxon>
        <taxon>Streptophyta</taxon>
        <taxon>Embryophyta</taxon>
        <taxon>Tracheophyta</taxon>
        <taxon>Spermatophyta</taxon>
        <taxon>Magnoliopsida</taxon>
        <taxon>Magnoliidae</taxon>
        <taxon>Laurales</taxon>
        <taxon>Lauraceae</taxon>
        <taxon>Persea</taxon>
    </lineage>
</organism>
<evidence type="ECO:0000313" key="1">
    <source>
        <dbReference type="EMBL" id="KAJ8648460.1"/>
    </source>
</evidence>
<evidence type="ECO:0000313" key="2">
    <source>
        <dbReference type="Proteomes" id="UP001234297"/>
    </source>
</evidence>
<proteinExistence type="predicted"/>
<gene>
    <name evidence="1" type="ORF">MRB53_001483</name>
</gene>
<dbReference type="EMBL" id="CM056809">
    <property type="protein sequence ID" value="KAJ8648460.1"/>
    <property type="molecule type" value="Genomic_DNA"/>
</dbReference>
<keyword evidence="2" id="KW-1185">Reference proteome</keyword>
<name>A0ACC2MRV1_PERAE</name>
<protein>
    <submittedName>
        <fullName evidence="1">Uncharacterized protein</fullName>
    </submittedName>
</protein>